<feature type="region of interest" description="Disordered" evidence="1">
    <location>
        <begin position="24"/>
        <end position="66"/>
    </location>
</feature>
<evidence type="ECO:0000313" key="4">
    <source>
        <dbReference type="Proteomes" id="UP000274391"/>
    </source>
</evidence>
<dbReference type="Proteomes" id="UP000274391">
    <property type="component" value="Unassembled WGS sequence"/>
</dbReference>
<evidence type="ECO:0000256" key="1">
    <source>
        <dbReference type="SAM" id="MobiDB-lite"/>
    </source>
</evidence>
<evidence type="ECO:0000313" key="3">
    <source>
        <dbReference type="EMBL" id="RRJ87803.1"/>
    </source>
</evidence>
<keyword evidence="2" id="KW-0732">Signal</keyword>
<name>A0A3P3W4S1_9MICO</name>
<organism evidence="3 4">
    <name type="scientific">Gulosibacter macacae</name>
    <dbReference type="NCBI Taxonomy" id="2488791"/>
    <lineage>
        <taxon>Bacteria</taxon>
        <taxon>Bacillati</taxon>
        <taxon>Actinomycetota</taxon>
        <taxon>Actinomycetes</taxon>
        <taxon>Micrococcales</taxon>
        <taxon>Microbacteriaceae</taxon>
        <taxon>Gulosibacter</taxon>
    </lineage>
</organism>
<evidence type="ECO:0000256" key="2">
    <source>
        <dbReference type="SAM" id="SignalP"/>
    </source>
</evidence>
<dbReference type="RefSeq" id="WP_124969648.1">
    <property type="nucleotide sequence ID" value="NZ_RQVS01000003.1"/>
</dbReference>
<evidence type="ECO:0008006" key="5">
    <source>
        <dbReference type="Google" id="ProtNLM"/>
    </source>
</evidence>
<dbReference type="EMBL" id="RQVS01000003">
    <property type="protein sequence ID" value="RRJ87803.1"/>
    <property type="molecule type" value="Genomic_DNA"/>
</dbReference>
<keyword evidence="4" id="KW-1185">Reference proteome</keyword>
<accession>A0A3P3W4S1</accession>
<sequence>MNTRNHLAILAFAASAVLLAGCSGGSGEPVTSEESQVSDTTSEATGAAEGGATSEPAPETSEGGAGSATGIVVKYGGTDVSDLDWQIACLGDLASGSAKKDGVDIGFAVYNDNGKPSLASVAVGLESNVDEGVSFVDGTLGSVTTYSFDGQGEVVFVGTGHGSGSMDGTDLPLEIRVNCGG</sequence>
<dbReference type="AlphaFoldDB" id="A0A3P3W4S1"/>
<feature type="compositionally biased region" description="Low complexity" evidence="1">
    <location>
        <begin position="40"/>
        <end position="59"/>
    </location>
</feature>
<comment type="caution">
    <text evidence="3">The sequence shown here is derived from an EMBL/GenBank/DDBJ whole genome shotgun (WGS) entry which is preliminary data.</text>
</comment>
<feature type="chain" id="PRO_5038677598" description="Lipoprotein" evidence="2">
    <location>
        <begin position="21"/>
        <end position="181"/>
    </location>
</feature>
<reference evidence="3 4" key="1">
    <citation type="submission" date="2018-11" db="EMBL/GenBank/DDBJ databases">
        <title>YIM 102482-1 draft genome.</title>
        <authorList>
            <person name="Li G."/>
            <person name="Jiang Y."/>
        </authorList>
    </citation>
    <scope>NUCLEOTIDE SEQUENCE [LARGE SCALE GENOMIC DNA]</scope>
    <source>
        <strain evidence="3 4">YIM 102482-1</strain>
    </source>
</reference>
<protein>
    <recommendedName>
        <fullName evidence="5">Lipoprotein</fullName>
    </recommendedName>
</protein>
<dbReference type="PROSITE" id="PS51257">
    <property type="entry name" value="PROKAR_LIPOPROTEIN"/>
    <property type="match status" value="1"/>
</dbReference>
<gene>
    <name evidence="3" type="ORF">EG850_02785</name>
</gene>
<proteinExistence type="predicted"/>
<feature type="signal peptide" evidence="2">
    <location>
        <begin position="1"/>
        <end position="20"/>
    </location>
</feature>